<proteinExistence type="predicted"/>
<gene>
    <name evidence="1" type="ORF">AB0K36_20980</name>
</gene>
<reference evidence="1 2" key="1">
    <citation type="submission" date="2024-06" db="EMBL/GenBank/DDBJ databases">
        <title>The Natural Products Discovery Center: Release of the First 8490 Sequenced Strains for Exploring Actinobacteria Biosynthetic Diversity.</title>
        <authorList>
            <person name="Kalkreuter E."/>
            <person name="Kautsar S.A."/>
            <person name="Yang D."/>
            <person name="Bader C.D."/>
            <person name="Teijaro C.N."/>
            <person name="Fluegel L."/>
            <person name="Davis C.M."/>
            <person name="Simpson J.R."/>
            <person name="Lauterbach L."/>
            <person name="Steele A.D."/>
            <person name="Gui C."/>
            <person name="Meng S."/>
            <person name="Li G."/>
            <person name="Viehrig K."/>
            <person name="Ye F."/>
            <person name="Su P."/>
            <person name="Kiefer A.F."/>
            <person name="Nichols A."/>
            <person name="Cepeda A.J."/>
            <person name="Yan W."/>
            <person name="Fan B."/>
            <person name="Jiang Y."/>
            <person name="Adhikari A."/>
            <person name="Zheng C.-J."/>
            <person name="Schuster L."/>
            <person name="Cowan T.M."/>
            <person name="Smanski M.J."/>
            <person name="Chevrette M.G."/>
            <person name="De Carvalho L.P.S."/>
            <person name="Shen B."/>
        </authorList>
    </citation>
    <scope>NUCLEOTIDE SEQUENCE [LARGE SCALE GENOMIC DNA]</scope>
    <source>
        <strain evidence="1 2">NPDC049344</strain>
    </source>
</reference>
<organism evidence="1 2">
    <name type="scientific">Streptomyces kurssanovii</name>
    <dbReference type="NCBI Taxonomy" id="67312"/>
    <lineage>
        <taxon>Bacteria</taxon>
        <taxon>Bacillati</taxon>
        <taxon>Actinomycetota</taxon>
        <taxon>Actinomycetes</taxon>
        <taxon>Kitasatosporales</taxon>
        <taxon>Streptomycetaceae</taxon>
        <taxon>Streptomyces</taxon>
    </lineage>
</organism>
<dbReference type="EMBL" id="JBFAQK010000029">
    <property type="protein sequence ID" value="MEV4683252.1"/>
    <property type="molecule type" value="Genomic_DNA"/>
</dbReference>
<evidence type="ECO:0000313" key="2">
    <source>
        <dbReference type="Proteomes" id="UP001552521"/>
    </source>
</evidence>
<accession>A0ABV3HXD8</accession>
<dbReference type="RefSeq" id="WP_364596456.1">
    <property type="nucleotide sequence ID" value="NZ_JBFAQK010000029.1"/>
</dbReference>
<name>A0ABV3HXD8_9ACTN</name>
<evidence type="ECO:0000313" key="1">
    <source>
        <dbReference type="EMBL" id="MEV4683252.1"/>
    </source>
</evidence>
<comment type="caution">
    <text evidence="1">The sequence shown here is derived from an EMBL/GenBank/DDBJ whole genome shotgun (WGS) entry which is preliminary data.</text>
</comment>
<protein>
    <submittedName>
        <fullName evidence="1">Uncharacterized protein</fullName>
    </submittedName>
</protein>
<dbReference type="Proteomes" id="UP001552521">
    <property type="component" value="Unassembled WGS sequence"/>
</dbReference>
<keyword evidence="2" id="KW-1185">Reference proteome</keyword>
<sequence>MACKAELLDLLGDICRTDQWHSAAAAARDGKHDASYRQRAGWEAAARTAVHAGRSVIEGAASSVRPEEATAAGKLLQVMDGTPPFPEL</sequence>